<organism evidence="1 2">
    <name type="scientific">Pluteus cervinus</name>
    <dbReference type="NCBI Taxonomy" id="181527"/>
    <lineage>
        <taxon>Eukaryota</taxon>
        <taxon>Fungi</taxon>
        <taxon>Dikarya</taxon>
        <taxon>Basidiomycota</taxon>
        <taxon>Agaricomycotina</taxon>
        <taxon>Agaricomycetes</taxon>
        <taxon>Agaricomycetidae</taxon>
        <taxon>Agaricales</taxon>
        <taxon>Pluteineae</taxon>
        <taxon>Pluteaceae</taxon>
        <taxon>Pluteus</taxon>
    </lineage>
</organism>
<keyword evidence="2" id="KW-1185">Reference proteome</keyword>
<reference evidence="1 2" key="1">
    <citation type="journal article" date="2019" name="Nat. Ecol. Evol.">
        <title>Megaphylogeny resolves global patterns of mushroom evolution.</title>
        <authorList>
            <person name="Varga T."/>
            <person name="Krizsan K."/>
            <person name="Foldi C."/>
            <person name="Dima B."/>
            <person name="Sanchez-Garcia M."/>
            <person name="Sanchez-Ramirez S."/>
            <person name="Szollosi G.J."/>
            <person name="Szarkandi J.G."/>
            <person name="Papp V."/>
            <person name="Albert L."/>
            <person name="Andreopoulos W."/>
            <person name="Angelini C."/>
            <person name="Antonin V."/>
            <person name="Barry K.W."/>
            <person name="Bougher N.L."/>
            <person name="Buchanan P."/>
            <person name="Buyck B."/>
            <person name="Bense V."/>
            <person name="Catcheside P."/>
            <person name="Chovatia M."/>
            <person name="Cooper J."/>
            <person name="Damon W."/>
            <person name="Desjardin D."/>
            <person name="Finy P."/>
            <person name="Geml J."/>
            <person name="Haridas S."/>
            <person name="Hughes K."/>
            <person name="Justo A."/>
            <person name="Karasinski D."/>
            <person name="Kautmanova I."/>
            <person name="Kiss B."/>
            <person name="Kocsube S."/>
            <person name="Kotiranta H."/>
            <person name="LaButti K.M."/>
            <person name="Lechner B.E."/>
            <person name="Liimatainen K."/>
            <person name="Lipzen A."/>
            <person name="Lukacs Z."/>
            <person name="Mihaltcheva S."/>
            <person name="Morgado L.N."/>
            <person name="Niskanen T."/>
            <person name="Noordeloos M.E."/>
            <person name="Ohm R.A."/>
            <person name="Ortiz-Santana B."/>
            <person name="Ovrebo C."/>
            <person name="Racz N."/>
            <person name="Riley R."/>
            <person name="Savchenko A."/>
            <person name="Shiryaev A."/>
            <person name="Soop K."/>
            <person name="Spirin V."/>
            <person name="Szebenyi C."/>
            <person name="Tomsovsky M."/>
            <person name="Tulloss R.E."/>
            <person name="Uehling J."/>
            <person name="Grigoriev I.V."/>
            <person name="Vagvolgyi C."/>
            <person name="Papp T."/>
            <person name="Martin F.M."/>
            <person name="Miettinen O."/>
            <person name="Hibbett D.S."/>
            <person name="Nagy L.G."/>
        </authorList>
    </citation>
    <scope>NUCLEOTIDE SEQUENCE [LARGE SCALE GENOMIC DNA]</scope>
    <source>
        <strain evidence="1 2">NL-1719</strain>
    </source>
</reference>
<protein>
    <submittedName>
        <fullName evidence="1">Uncharacterized protein</fullName>
    </submittedName>
</protein>
<accession>A0ACD3A173</accession>
<dbReference type="Proteomes" id="UP000308600">
    <property type="component" value="Unassembled WGS sequence"/>
</dbReference>
<evidence type="ECO:0000313" key="2">
    <source>
        <dbReference type="Proteomes" id="UP000308600"/>
    </source>
</evidence>
<proteinExistence type="predicted"/>
<dbReference type="EMBL" id="ML208989">
    <property type="protein sequence ID" value="TFK59401.1"/>
    <property type="molecule type" value="Genomic_DNA"/>
</dbReference>
<gene>
    <name evidence="1" type="ORF">BDN72DRAFT_966081</name>
</gene>
<name>A0ACD3A173_9AGAR</name>
<sequence>MSGTSVVFDGLTSANVGGVEVGTLLALLIHGSLITQFISYYKRYPQDSIVLKLVVATIGLASLAHVVCIIWALYDISVKSLNDPSKPFAMPITFPVGLCFTSLLQFLVQLTYAYRMYKFSQNWIVPIFVFIGVAYNIVGSGAFARGFPLTSFDDQQKYEKSIFWLVNSMFINTAVNDVVITVSMCYYLRKGRDDVLKRTAKVIERLVMWTIQTSAPTCVLGFAVVATFRNSGSNTIWIGLSILATPVYPAALLALLNGRESLARGAHTSTDTALYSTNVRSVSVYNSSQAHQLPSTASMPPVGMEFAHAPLDIQFAHAHAV</sequence>
<evidence type="ECO:0000313" key="1">
    <source>
        <dbReference type="EMBL" id="TFK59401.1"/>
    </source>
</evidence>